<keyword evidence="2" id="KW-0378">Hydrolase</keyword>
<organism evidence="2 3">
    <name type="scientific">Bacteroides difficilis</name>
    <dbReference type="NCBI Taxonomy" id="2763021"/>
    <lineage>
        <taxon>Bacteria</taxon>
        <taxon>Pseudomonadati</taxon>
        <taxon>Bacteroidota</taxon>
        <taxon>Bacteroidia</taxon>
        <taxon>Bacteroidales</taxon>
        <taxon>Bacteroidaceae</taxon>
        <taxon>Bacteroides</taxon>
    </lineage>
</organism>
<comment type="caution">
    <text evidence="2">The sequence shown here is derived from an EMBL/GenBank/DDBJ whole genome shotgun (WGS) entry which is preliminary data.</text>
</comment>
<dbReference type="Proteomes" id="UP000600600">
    <property type="component" value="Unassembled WGS sequence"/>
</dbReference>
<dbReference type="Gene3D" id="3.40.50.1820">
    <property type="entry name" value="alpha/beta hydrolase"/>
    <property type="match status" value="1"/>
</dbReference>
<protein>
    <submittedName>
        <fullName evidence="2">Alpha/beta hydrolase</fullName>
    </submittedName>
</protein>
<reference evidence="2 3" key="1">
    <citation type="submission" date="2020-08" db="EMBL/GenBank/DDBJ databases">
        <title>Genome public.</title>
        <authorList>
            <person name="Liu C."/>
            <person name="Sun Q."/>
        </authorList>
    </citation>
    <scope>NUCLEOTIDE SEQUENCE [LARGE SCALE GENOMIC DNA]</scope>
    <source>
        <strain evidence="2 3">M27</strain>
    </source>
</reference>
<gene>
    <name evidence="2" type="ORF">H8S67_16735</name>
</gene>
<dbReference type="SUPFAM" id="SSF53474">
    <property type="entry name" value="alpha/beta-Hydrolases"/>
    <property type="match status" value="1"/>
</dbReference>
<dbReference type="InterPro" id="IPR051411">
    <property type="entry name" value="Polyketide_trans_af380"/>
</dbReference>
<evidence type="ECO:0000259" key="1">
    <source>
        <dbReference type="Pfam" id="PF02129"/>
    </source>
</evidence>
<proteinExistence type="predicted"/>
<dbReference type="Pfam" id="PF02129">
    <property type="entry name" value="Peptidase_S15"/>
    <property type="match status" value="1"/>
</dbReference>
<dbReference type="InterPro" id="IPR000383">
    <property type="entry name" value="Xaa-Pro-like_dom"/>
</dbReference>
<dbReference type="PANTHER" id="PTHR47751:SF1">
    <property type="entry name" value="SUPERFAMILY HYDROLASE, PUTATIVE (AFU_ORTHOLOGUE AFUA_2G16580)-RELATED"/>
    <property type="match status" value="1"/>
</dbReference>
<dbReference type="Gene3D" id="1.10.10.800">
    <property type="match status" value="1"/>
</dbReference>
<sequence>MTICLCIAGKLLSAGNLSDRNNEFAEKKLNLIQEWDKTFPENDKVRHSKVTFHNRYGITLAADLYIPKNAEGKLPAIAISGPFGAVKEQSSGLYAQTLAERGFLTIAFDPSYTGESGGEPRYVASPDINTEDFSAAVDYLANRDDVDTDRIGILGICGWGGMALNAAAIDTRIKATVTVTMYDMSRVNANGYNDIMDADARYELRKQLNTQRTEDYRNGSYALAGGVIDPLPDDAPQFVKEYYDYYKTERGYHKRSLNSNDGWNKTSSLSFINMPILSYSDEIRIAVLMIHGEKAHSRYFSEDAFKKLKGDNKGLLIIPGANHVDLYDNLQVIPFDKIEQFFNNNLK</sequence>
<dbReference type="InterPro" id="IPR029058">
    <property type="entry name" value="AB_hydrolase_fold"/>
</dbReference>
<keyword evidence="3" id="KW-1185">Reference proteome</keyword>
<dbReference type="EMBL" id="JACOOE010000008">
    <property type="protein sequence ID" value="MBC5606301.1"/>
    <property type="molecule type" value="Genomic_DNA"/>
</dbReference>
<name>A0ABR7CEV3_9BACE</name>
<evidence type="ECO:0000313" key="2">
    <source>
        <dbReference type="EMBL" id="MBC5606301.1"/>
    </source>
</evidence>
<accession>A0ABR7CEV3</accession>
<evidence type="ECO:0000313" key="3">
    <source>
        <dbReference type="Proteomes" id="UP000600600"/>
    </source>
</evidence>
<feature type="domain" description="Xaa-Pro dipeptidyl-peptidase-like" evidence="1">
    <location>
        <begin position="57"/>
        <end position="323"/>
    </location>
</feature>
<dbReference type="PANTHER" id="PTHR47751">
    <property type="entry name" value="SUPERFAMILY HYDROLASE, PUTATIVE (AFU_ORTHOLOGUE AFUA_2G16580)-RELATED"/>
    <property type="match status" value="1"/>
</dbReference>
<dbReference type="GO" id="GO:0016787">
    <property type="term" value="F:hydrolase activity"/>
    <property type="evidence" value="ECO:0007669"/>
    <property type="project" value="UniProtKB-KW"/>
</dbReference>